<evidence type="ECO:0000259" key="4">
    <source>
        <dbReference type="Pfam" id="PF07859"/>
    </source>
</evidence>
<dbReference type="GO" id="GO:0016787">
    <property type="term" value="F:hydrolase activity"/>
    <property type="evidence" value="ECO:0007669"/>
    <property type="project" value="UniProtKB-KW"/>
</dbReference>
<keyword evidence="3" id="KW-0732">Signal</keyword>
<comment type="caution">
    <text evidence="5">The sequence shown here is derived from an EMBL/GenBank/DDBJ whole genome shotgun (WGS) entry which is preliminary data.</text>
</comment>
<sequence length="383" mass="40032">MKRISLQSLALAVVAGLLLSSCNSQPTNSEGGANTSGTSDEATVTSDTTATAGGASGSVRPTGAKPAWGPDLKPEMQAVIEQLKSFDPKPLPELTPAQARKQAGPTEAAMKQMRVSNIAAPPLNCDTTSKTLMPGVKARIYTPKGGTAPYPVVVYYHGGGWVIANLDTYGASAQALCEQTGAVVVSVAYRQAPEKKFPTAHDDSFAAYQWVLKNAASIKGNPGLVAVAGESAGGNLACAVSMMARDRKVALPKYQLLVYPIAGSATTTPSYQSNTETMPLNKAGMEWFFKHYLRTPADGKDPRINLVAANLQGLPATTIIAAQYDPLLSEGRTLADKLEAAGVKVNYKLYNGTTHEFFGMAAVVPEAKAAQAVAASDLKGALK</sequence>
<feature type="domain" description="Alpha/beta hydrolase fold-3" evidence="4">
    <location>
        <begin position="153"/>
        <end position="358"/>
    </location>
</feature>
<evidence type="ECO:0000313" key="5">
    <source>
        <dbReference type="EMBL" id="MBF9237879.1"/>
    </source>
</evidence>
<dbReference type="PANTHER" id="PTHR48081:SF8">
    <property type="entry name" value="ALPHA_BETA HYDROLASE FOLD-3 DOMAIN-CONTAINING PROTEIN-RELATED"/>
    <property type="match status" value="1"/>
</dbReference>
<gene>
    <name evidence="5" type="ORF">I2I05_10785</name>
</gene>
<feature type="signal peptide" evidence="3">
    <location>
        <begin position="1"/>
        <end position="26"/>
    </location>
</feature>
<evidence type="ECO:0000256" key="1">
    <source>
        <dbReference type="ARBA" id="ARBA00022801"/>
    </source>
</evidence>
<evidence type="ECO:0000313" key="6">
    <source>
        <dbReference type="Proteomes" id="UP000597617"/>
    </source>
</evidence>
<protein>
    <submittedName>
        <fullName evidence="5">Alpha/beta hydrolase</fullName>
    </submittedName>
</protein>
<reference evidence="5 6" key="1">
    <citation type="submission" date="2020-11" db="EMBL/GenBank/DDBJ databases">
        <authorList>
            <person name="Kim M.K."/>
        </authorList>
    </citation>
    <scope>NUCLEOTIDE SEQUENCE [LARGE SCALE GENOMIC DNA]</scope>
    <source>
        <strain evidence="5 6">BT683</strain>
    </source>
</reference>
<dbReference type="RefSeq" id="WP_196282257.1">
    <property type="nucleotide sequence ID" value="NZ_JADQDQ010000004.1"/>
</dbReference>
<feature type="chain" id="PRO_5045283120" evidence="3">
    <location>
        <begin position="27"/>
        <end position="383"/>
    </location>
</feature>
<feature type="compositionally biased region" description="Low complexity" evidence="2">
    <location>
        <begin position="38"/>
        <end position="59"/>
    </location>
</feature>
<dbReference type="Pfam" id="PF07859">
    <property type="entry name" value="Abhydrolase_3"/>
    <property type="match status" value="1"/>
</dbReference>
<organism evidence="5 6">
    <name type="scientific">Hymenobacter jeongseonensis</name>
    <dbReference type="NCBI Taxonomy" id="2791027"/>
    <lineage>
        <taxon>Bacteria</taxon>
        <taxon>Pseudomonadati</taxon>
        <taxon>Bacteroidota</taxon>
        <taxon>Cytophagia</taxon>
        <taxon>Cytophagales</taxon>
        <taxon>Hymenobacteraceae</taxon>
        <taxon>Hymenobacter</taxon>
    </lineage>
</organism>
<dbReference type="PROSITE" id="PS51257">
    <property type="entry name" value="PROKAR_LIPOPROTEIN"/>
    <property type="match status" value="1"/>
</dbReference>
<name>A0ABS0IHP4_9BACT</name>
<dbReference type="InterPro" id="IPR029058">
    <property type="entry name" value="AB_hydrolase_fold"/>
</dbReference>
<keyword evidence="1 5" id="KW-0378">Hydrolase</keyword>
<dbReference type="PANTHER" id="PTHR48081">
    <property type="entry name" value="AB HYDROLASE SUPERFAMILY PROTEIN C4A8.06C"/>
    <property type="match status" value="1"/>
</dbReference>
<dbReference type="Gene3D" id="3.40.50.1820">
    <property type="entry name" value="alpha/beta hydrolase"/>
    <property type="match status" value="1"/>
</dbReference>
<proteinExistence type="predicted"/>
<accession>A0ABS0IHP4</accession>
<dbReference type="InterPro" id="IPR013094">
    <property type="entry name" value="AB_hydrolase_3"/>
</dbReference>
<keyword evidence="6" id="KW-1185">Reference proteome</keyword>
<feature type="region of interest" description="Disordered" evidence="2">
    <location>
        <begin position="24"/>
        <end position="71"/>
    </location>
</feature>
<dbReference type="Proteomes" id="UP000597617">
    <property type="component" value="Unassembled WGS sequence"/>
</dbReference>
<dbReference type="SUPFAM" id="SSF53474">
    <property type="entry name" value="alpha/beta-Hydrolases"/>
    <property type="match status" value="1"/>
</dbReference>
<evidence type="ECO:0000256" key="3">
    <source>
        <dbReference type="SAM" id="SignalP"/>
    </source>
</evidence>
<evidence type="ECO:0000256" key="2">
    <source>
        <dbReference type="SAM" id="MobiDB-lite"/>
    </source>
</evidence>
<dbReference type="InterPro" id="IPR050300">
    <property type="entry name" value="GDXG_lipolytic_enzyme"/>
</dbReference>
<dbReference type="EMBL" id="JADQDQ010000004">
    <property type="protein sequence ID" value="MBF9237879.1"/>
    <property type="molecule type" value="Genomic_DNA"/>
</dbReference>
<feature type="compositionally biased region" description="Polar residues" evidence="2">
    <location>
        <begin position="24"/>
        <end position="37"/>
    </location>
</feature>